<proteinExistence type="predicted"/>
<evidence type="ECO:0000256" key="1">
    <source>
        <dbReference type="ARBA" id="ARBA00023239"/>
    </source>
</evidence>
<feature type="domain" description="Phosphomevalonate dehydratase small subunit-like" evidence="2">
    <location>
        <begin position="2"/>
        <end position="68"/>
    </location>
</feature>
<gene>
    <name evidence="3" type="ORF">S01H1_22456</name>
</gene>
<dbReference type="Gene3D" id="3.50.30.10">
    <property type="entry name" value="Phosphohistidine domain"/>
    <property type="match status" value="1"/>
</dbReference>
<evidence type="ECO:0000313" key="3">
    <source>
        <dbReference type="EMBL" id="GAF88994.1"/>
    </source>
</evidence>
<dbReference type="AlphaFoldDB" id="X0T730"/>
<name>X0T730_9ZZZZ</name>
<comment type="caution">
    <text evidence="3">The sequence shown here is derived from an EMBL/GenBank/DDBJ whole genome shotgun (WGS) entry which is preliminary data.</text>
</comment>
<dbReference type="Pfam" id="PF01989">
    <property type="entry name" value="AcnX_swivel_put"/>
    <property type="match status" value="1"/>
</dbReference>
<dbReference type="PANTHER" id="PTHR36577">
    <property type="entry name" value="DUF521 DOMAIN PROTEIN (AFU_ORTHOLOGUE AFUA_6G00490)"/>
    <property type="match status" value="1"/>
</dbReference>
<accession>X0T730</accession>
<dbReference type="InterPro" id="IPR002840">
    <property type="entry name" value="PMDh-S-like_dom"/>
</dbReference>
<dbReference type="SUPFAM" id="SSF52016">
    <property type="entry name" value="LeuD/IlvD-like"/>
    <property type="match status" value="1"/>
</dbReference>
<dbReference type="EMBL" id="BARS01012677">
    <property type="protein sequence ID" value="GAF88994.1"/>
    <property type="molecule type" value="Genomic_DNA"/>
</dbReference>
<dbReference type="PANTHER" id="PTHR36577:SF3">
    <property type="entry name" value="DUF521 DOMAIN PROTEIN (AFU_ORTHOLOGUE AFUA_6G00490)"/>
    <property type="match status" value="1"/>
</dbReference>
<feature type="non-terminal residue" evidence="3">
    <location>
        <position position="1"/>
    </location>
</feature>
<organism evidence="3">
    <name type="scientific">marine sediment metagenome</name>
    <dbReference type="NCBI Taxonomy" id="412755"/>
    <lineage>
        <taxon>unclassified sequences</taxon>
        <taxon>metagenomes</taxon>
        <taxon>ecological metagenomes</taxon>
    </lineage>
</organism>
<sequence length="100" mass="10543">IITDSENPLFGESIAGKIFVFPESKGSTVGSYVIYGLSVNNVAPLALIANKAETIVVAGAILANIPLVDKADQDVTLSIKTGDKLVIDTTEEIVKIKKVE</sequence>
<keyword evidence="1" id="KW-0456">Lyase</keyword>
<evidence type="ECO:0000259" key="2">
    <source>
        <dbReference type="Pfam" id="PF01989"/>
    </source>
</evidence>
<dbReference type="GO" id="GO:0016829">
    <property type="term" value="F:lyase activity"/>
    <property type="evidence" value="ECO:0007669"/>
    <property type="project" value="UniProtKB-KW"/>
</dbReference>
<protein>
    <recommendedName>
        <fullName evidence="2">Phosphomevalonate dehydratase small subunit-like domain-containing protein</fullName>
    </recommendedName>
</protein>
<reference evidence="3" key="1">
    <citation type="journal article" date="2014" name="Front. Microbiol.">
        <title>High frequency of phylogenetically diverse reductive dehalogenase-homologous genes in deep subseafloor sedimentary metagenomes.</title>
        <authorList>
            <person name="Kawai M."/>
            <person name="Futagami T."/>
            <person name="Toyoda A."/>
            <person name="Takaki Y."/>
            <person name="Nishi S."/>
            <person name="Hori S."/>
            <person name="Arai W."/>
            <person name="Tsubouchi T."/>
            <person name="Morono Y."/>
            <person name="Uchiyama I."/>
            <person name="Ito T."/>
            <person name="Fujiyama A."/>
            <person name="Inagaki F."/>
            <person name="Takami H."/>
        </authorList>
    </citation>
    <scope>NUCLEOTIDE SEQUENCE</scope>
    <source>
        <strain evidence="3">Expedition CK06-06</strain>
    </source>
</reference>